<feature type="domain" description="RRM" evidence="3">
    <location>
        <begin position="104"/>
        <end position="176"/>
    </location>
</feature>
<dbReference type="Gene3D" id="3.30.70.330">
    <property type="match status" value="2"/>
</dbReference>
<dbReference type="CDD" id="cd12276">
    <property type="entry name" value="RRM2_MEI2_EAR1_like"/>
    <property type="match status" value="1"/>
</dbReference>
<dbReference type="InterPro" id="IPR035979">
    <property type="entry name" value="RBD_domain_sf"/>
</dbReference>
<gene>
    <name evidence="4" type="ORF">M9Y10_026325</name>
</gene>
<proteinExistence type="predicted"/>
<dbReference type="InterPro" id="IPR012677">
    <property type="entry name" value="Nucleotide-bd_a/b_plait_sf"/>
</dbReference>
<name>A0ABR2H7B9_9EUKA</name>
<evidence type="ECO:0000313" key="4">
    <source>
        <dbReference type="EMBL" id="KAK8842100.1"/>
    </source>
</evidence>
<accession>A0ABR2H7B9</accession>
<evidence type="ECO:0000256" key="2">
    <source>
        <dbReference type="PROSITE-ProRule" id="PRU00176"/>
    </source>
</evidence>
<dbReference type="PROSITE" id="PS50102">
    <property type="entry name" value="RRM"/>
    <property type="match status" value="2"/>
</dbReference>
<dbReference type="PANTHER" id="PTHR23189">
    <property type="entry name" value="RNA RECOGNITION MOTIF-CONTAINING"/>
    <property type="match status" value="1"/>
</dbReference>
<evidence type="ECO:0000256" key="1">
    <source>
        <dbReference type="ARBA" id="ARBA00022884"/>
    </source>
</evidence>
<comment type="caution">
    <text evidence="4">The sequence shown here is derived from an EMBL/GenBank/DDBJ whole genome shotgun (WGS) entry which is preliminary data.</text>
</comment>
<dbReference type="InterPro" id="IPR000504">
    <property type="entry name" value="RRM_dom"/>
</dbReference>
<reference evidence="4 5" key="1">
    <citation type="submission" date="2024-04" db="EMBL/GenBank/DDBJ databases">
        <title>Tritrichomonas musculus Genome.</title>
        <authorList>
            <person name="Alves-Ferreira E."/>
            <person name="Grigg M."/>
            <person name="Lorenzi H."/>
            <person name="Galac M."/>
        </authorList>
    </citation>
    <scope>NUCLEOTIDE SEQUENCE [LARGE SCALE GENOMIC DNA]</scope>
    <source>
        <strain evidence="4 5">EAF2021</strain>
    </source>
</reference>
<evidence type="ECO:0000313" key="5">
    <source>
        <dbReference type="Proteomes" id="UP001470230"/>
    </source>
</evidence>
<feature type="domain" description="RRM" evidence="3">
    <location>
        <begin position="187"/>
        <end position="263"/>
    </location>
</feature>
<dbReference type="Pfam" id="PF00076">
    <property type="entry name" value="RRM_1"/>
    <property type="match status" value="2"/>
</dbReference>
<dbReference type="Proteomes" id="UP001470230">
    <property type="component" value="Unassembled WGS sequence"/>
</dbReference>
<protein>
    <recommendedName>
        <fullName evidence="3">RRM domain-containing protein</fullName>
    </recommendedName>
</protein>
<evidence type="ECO:0000259" key="3">
    <source>
        <dbReference type="PROSITE" id="PS50102"/>
    </source>
</evidence>
<organism evidence="4 5">
    <name type="scientific">Tritrichomonas musculus</name>
    <dbReference type="NCBI Taxonomy" id="1915356"/>
    <lineage>
        <taxon>Eukaryota</taxon>
        <taxon>Metamonada</taxon>
        <taxon>Parabasalia</taxon>
        <taxon>Tritrichomonadida</taxon>
        <taxon>Tritrichomonadidae</taxon>
        <taxon>Tritrichomonas</taxon>
    </lineage>
</organism>
<sequence length="295" mass="34801">MIYNTKEEENWQDLLETPPEWRFSVSKIDKETSYTEEELLSVLQPSTFDFMKEDEEDQKTKEIKKKIEERQKKAYEHGTYVLKMPNFVADSIKFEYAFNEVASRCIMISNISEFATKEDLQFIFDSFGPQETSDLTNINKGIASVVFYSMEDAQAMRVSTIYLCNKQIIKIFHQENETNYKVPKNNGTIVIFRIPSDIQDEELYKIFSKFGKIRQIRSTPNKASQKFIEYYDIRSADKALKRYNGKPLNKKSNSKVSIEFSHPSMKKNVQKFYKNTLPTIERNNKNNKNNNKFLY</sequence>
<dbReference type="SMART" id="SM00360">
    <property type="entry name" value="RRM"/>
    <property type="match status" value="2"/>
</dbReference>
<dbReference type="EMBL" id="JAPFFF010000039">
    <property type="protein sequence ID" value="KAK8842100.1"/>
    <property type="molecule type" value="Genomic_DNA"/>
</dbReference>
<keyword evidence="1 2" id="KW-0694">RNA-binding</keyword>
<keyword evidence="5" id="KW-1185">Reference proteome</keyword>
<dbReference type="SUPFAM" id="SSF54928">
    <property type="entry name" value="RNA-binding domain, RBD"/>
    <property type="match status" value="2"/>
</dbReference>